<sequence length="105" mass="12165">MDEINSEKFGQKSDDEIIAKFTEEIKLVGTGTMILFQVIDIYSCPIAANIINIIIIVIIITIKRLQIGSKFNKFVHFFSLIAKFWMQSMQMIFIFNAKLREEIQS</sequence>
<keyword evidence="1" id="KW-0472">Membrane</keyword>
<feature type="transmembrane region" description="Helical" evidence="1">
    <location>
        <begin position="74"/>
        <end position="95"/>
    </location>
</feature>
<keyword evidence="1" id="KW-0812">Transmembrane</keyword>
<dbReference type="Proteomes" id="UP000024404">
    <property type="component" value="Unassembled WGS sequence"/>
</dbReference>
<name>A0A8R1TPA3_ONCVO</name>
<reference evidence="2" key="2">
    <citation type="submission" date="2022-06" db="UniProtKB">
        <authorList>
            <consortium name="EnsemblMetazoa"/>
        </authorList>
    </citation>
    <scope>IDENTIFICATION</scope>
</reference>
<protein>
    <submittedName>
        <fullName evidence="2">Uncharacterized protein</fullName>
    </submittedName>
</protein>
<evidence type="ECO:0000313" key="3">
    <source>
        <dbReference type="Proteomes" id="UP000024404"/>
    </source>
</evidence>
<evidence type="ECO:0000256" key="1">
    <source>
        <dbReference type="SAM" id="Phobius"/>
    </source>
</evidence>
<dbReference type="EnsemblMetazoa" id="OVOC2194.1">
    <property type="protein sequence ID" value="OVOC2194.1"/>
    <property type="gene ID" value="WBGene00239003"/>
</dbReference>
<evidence type="ECO:0000313" key="2">
    <source>
        <dbReference type="EnsemblMetazoa" id="OVOC2194.1"/>
    </source>
</evidence>
<proteinExistence type="predicted"/>
<reference evidence="3" key="1">
    <citation type="submission" date="2013-10" db="EMBL/GenBank/DDBJ databases">
        <title>Genome sequencing of Onchocerca volvulus.</title>
        <authorList>
            <person name="Cotton J."/>
            <person name="Tsai J."/>
            <person name="Stanley E."/>
            <person name="Tracey A."/>
            <person name="Holroyd N."/>
            <person name="Lustigman S."/>
            <person name="Berriman M."/>
        </authorList>
    </citation>
    <scope>NUCLEOTIDE SEQUENCE</scope>
</reference>
<organism evidence="2 3">
    <name type="scientific">Onchocerca volvulus</name>
    <dbReference type="NCBI Taxonomy" id="6282"/>
    <lineage>
        <taxon>Eukaryota</taxon>
        <taxon>Metazoa</taxon>
        <taxon>Ecdysozoa</taxon>
        <taxon>Nematoda</taxon>
        <taxon>Chromadorea</taxon>
        <taxon>Rhabditida</taxon>
        <taxon>Spirurina</taxon>
        <taxon>Spiruromorpha</taxon>
        <taxon>Filarioidea</taxon>
        <taxon>Onchocercidae</taxon>
        <taxon>Onchocerca</taxon>
    </lineage>
</organism>
<accession>A0A8R1TPA3</accession>
<dbReference type="EMBL" id="CMVM020000072">
    <property type="status" value="NOT_ANNOTATED_CDS"/>
    <property type="molecule type" value="Genomic_DNA"/>
</dbReference>
<feature type="transmembrane region" description="Helical" evidence="1">
    <location>
        <begin position="34"/>
        <end position="62"/>
    </location>
</feature>
<dbReference type="AlphaFoldDB" id="A0A8R1TPA3"/>
<keyword evidence="3" id="KW-1185">Reference proteome</keyword>
<keyword evidence="1" id="KW-1133">Transmembrane helix</keyword>